<protein>
    <submittedName>
        <fullName evidence="1">Uncharacterized protein</fullName>
    </submittedName>
</protein>
<reference evidence="1 2" key="1">
    <citation type="submission" date="2023-08" db="EMBL/GenBank/DDBJ databases">
        <title>Implementing the SeqCode for naming new Mesorhizobium species isolated from Vachellia karroo root nodules.</title>
        <authorList>
            <person name="Van Lill M."/>
        </authorList>
    </citation>
    <scope>NUCLEOTIDE SEQUENCE [LARGE SCALE GENOMIC DNA]</scope>
    <source>
        <strain evidence="1 2">VK24D</strain>
    </source>
</reference>
<accession>A0ABU4XXM2</accession>
<organism evidence="1 2">
    <name type="scientific">Mesorhizobium album</name>
    <dbReference type="NCBI Taxonomy" id="3072314"/>
    <lineage>
        <taxon>Bacteria</taxon>
        <taxon>Pseudomonadati</taxon>
        <taxon>Pseudomonadota</taxon>
        <taxon>Alphaproteobacteria</taxon>
        <taxon>Hyphomicrobiales</taxon>
        <taxon>Phyllobacteriaceae</taxon>
        <taxon>Mesorhizobium</taxon>
    </lineage>
</organism>
<proteinExistence type="predicted"/>
<gene>
    <name evidence="1" type="ORF">RFN28_13285</name>
</gene>
<dbReference type="Proteomes" id="UP001287059">
    <property type="component" value="Unassembled WGS sequence"/>
</dbReference>
<dbReference type="EMBL" id="JAVIIW010000013">
    <property type="protein sequence ID" value="MDX8479447.1"/>
    <property type="molecule type" value="Genomic_DNA"/>
</dbReference>
<keyword evidence="2" id="KW-1185">Reference proteome</keyword>
<sequence length="86" mass="9493">MNFTTARIFPAFLDFRPALCHRFAVIASAKSWVLSSAVNGLSTMSGDYGGMSPKSAKLLWDNDMHEGRAVLWGDRPEGARVSDHHQ</sequence>
<comment type="caution">
    <text evidence="1">The sequence shown here is derived from an EMBL/GenBank/DDBJ whole genome shotgun (WGS) entry which is preliminary data.</text>
</comment>
<name>A0ABU4XXM2_9HYPH</name>
<dbReference type="RefSeq" id="WP_320287782.1">
    <property type="nucleotide sequence ID" value="NZ_JAVIIW010000013.1"/>
</dbReference>
<evidence type="ECO:0000313" key="2">
    <source>
        <dbReference type="Proteomes" id="UP001287059"/>
    </source>
</evidence>
<evidence type="ECO:0000313" key="1">
    <source>
        <dbReference type="EMBL" id="MDX8479447.1"/>
    </source>
</evidence>